<name>A0A1U7LGQ4_NEOID</name>
<dbReference type="InterPro" id="IPR014722">
    <property type="entry name" value="Rib_uL2_dom2"/>
</dbReference>
<dbReference type="SUPFAM" id="SSF50104">
    <property type="entry name" value="Translation proteins SH3-like domain"/>
    <property type="match status" value="1"/>
</dbReference>
<dbReference type="GO" id="GO:0005840">
    <property type="term" value="C:ribosome"/>
    <property type="evidence" value="ECO:0007669"/>
    <property type="project" value="UniProtKB-KW"/>
</dbReference>
<keyword evidence="5" id="KW-1185">Reference proteome</keyword>
<dbReference type="Proteomes" id="UP000186594">
    <property type="component" value="Unassembled WGS sequence"/>
</dbReference>
<gene>
    <name evidence="4" type="ORF">NEOLI_003829</name>
</gene>
<dbReference type="InterPro" id="IPR041988">
    <property type="entry name" value="Ribosomal_uL24_KOW"/>
</dbReference>
<dbReference type="GO" id="GO:0006412">
    <property type="term" value="P:translation"/>
    <property type="evidence" value="ECO:0007669"/>
    <property type="project" value="InterPro"/>
</dbReference>
<dbReference type="Gene3D" id="2.30.30.30">
    <property type="match status" value="1"/>
</dbReference>
<dbReference type="STRING" id="1198029.A0A1U7LGQ4"/>
<keyword evidence="3" id="KW-0687">Ribonucleoprotein</keyword>
<dbReference type="EMBL" id="LXFE01004230">
    <property type="protein sequence ID" value="OLL21834.1"/>
    <property type="molecule type" value="Genomic_DNA"/>
</dbReference>
<dbReference type="InterPro" id="IPR008991">
    <property type="entry name" value="Translation_prot_SH3-like_sf"/>
</dbReference>
<comment type="caution">
    <text evidence="4">The sequence shown here is derived from an EMBL/GenBank/DDBJ whole genome shotgun (WGS) entry which is preliminary data.</text>
</comment>
<evidence type="ECO:0000256" key="3">
    <source>
        <dbReference type="ARBA" id="ARBA00023274"/>
    </source>
</evidence>
<dbReference type="Pfam" id="PF22682">
    <property type="entry name" value="Ribosomal_uL24m-like"/>
    <property type="match status" value="1"/>
</dbReference>
<comment type="similarity">
    <text evidence="1">Belongs to the universal ribosomal protein uL24 family.</text>
</comment>
<proteinExistence type="inferred from homology"/>
<reference evidence="4 5" key="1">
    <citation type="submission" date="2016-04" db="EMBL/GenBank/DDBJ databases">
        <title>Evolutionary innovation and constraint leading to complex multicellularity in the Ascomycota.</title>
        <authorList>
            <person name="Cisse O."/>
            <person name="Nguyen A."/>
            <person name="Hewitt D.A."/>
            <person name="Jedd G."/>
            <person name="Stajich J.E."/>
        </authorList>
    </citation>
    <scope>NUCLEOTIDE SEQUENCE [LARGE SCALE GENOMIC DNA]</scope>
    <source>
        <strain evidence="4 5">DAH-3</strain>
    </source>
</reference>
<sequence>MSFRTIIRNPPLTIKLSKRRTEKYKNEFTSPEIPERLRFSKWGIAVGDLVQCIQGNNKYKEGKVTEIDKARNELTVEGFNMKEKPIPGFLKPKAAPASLDLMMYSCPVPYSSVRLLAEIPNEDGTTQTVAIKHIRKGPMYFDRKLRKITFKRYIPGLNRVLPWPVPEQNKEEYPGDTPASLVLEKTFIPSMRNPPFPLELRRELGKYDFRRRHLPKQGAQKEPLKIPELFPNRKFREAREKVVLAKKKNAAKLQPALLEAIASRLKKLEL</sequence>
<dbReference type="GO" id="GO:0003723">
    <property type="term" value="F:RNA binding"/>
    <property type="evidence" value="ECO:0007669"/>
    <property type="project" value="InterPro"/>
</dbReference>
<protein>
    <submittedName>
        <fullName evidence="4">50S ribosomal protein L24, chloroplastic</fullName>
    </submittedName>
</protein>
<evidence type="ECO:0000313" key="5">
    <source>
        <dbReference type="Proteomes" id="UP000186594"/>
    </source>
</evidence>
<dbReference type="OrthoDB" id="359154at2759"/>
<dbReference type="InterPro" id="IPR003256">
    <property type="entry name" value="Ribosomal_uL24"/>
</dbReference>
<accession>A0A1U7LGQ4</accession>
<dbReference type="OMA" id="KEWKFIP"/>
<dbReference type="GO" id="GO:0003735">
    <property type="term" value="F:structural constituent of ribosome"/>
    <property type="evidence" value="ECO:0007669"/>
    <property type="project" value="InterPro"/>
</dbReference>
<keyword evidence="2 4" id="KW-0689">Ribosomal protein</keyword>
<dbReference type="CDD" id="cd06089">
    <property type="entry name" value="KOW_RPL26"/>
    <property type="match status" value="1"/>
</dbReference>
<dbReference type="GO" id="GO:1990904">
    <property type="term" value="C:ribonucleoprotein complex"/>
    <property type="evidence" value="ECO:0007669"/>
    <property type="project" value="UniProtKB-KW"/>
</dbReference>
<dbReference type="AlphaFoldDB" id="A0A1U7LGQ4"/>
<evidence type="ECO:0000256" key="2">
    <source>
        <dbReference type="ARBA" id="ARBA00022980"/>
    </source>
</evidence>
<evidence type="ECO:0000256" key="1">
    <source>
        <dbReference type="ARBA" id="ARBA00010618"/>
    </source>
</evidence>
<evidence type="ECO:0000313" key="4">
    <source>
        <dbReference type="EMBL" id="OLL21834.1"/>
    </source>
</evidence>
<organism evidence="4 5">
    <name type="scientific">Neolecta irregularis (strain DAH-3)</name>
    <dbReference type="NCBI Taxonomy" id="1198029"/>
    <lineage>
        <taxon>Eukaryota</taxon>
        <taxon>Fungi</taxon>
        <taxon>Dikarya</taxon>
        <taxon>Ascomycota</taxon>
        <taxon>Taphrinomycotina</taxon>
        <taxon>Neolectales</taxon>
        <taxon>Neolectaceae</taxon>
        <taxon>Neolecta</taxon>
    </lineage>
</organism>
<dbReference type="PANTHER" id="PTHR12903">
    <property type="entry name" value="MITOCHONDRIAL RIBOSOMAL PROTEIN L24"/>
    <property type="match status" value="1"/>
</dbReference>